<feature type="domain" description="NOT2/NOT3/NOT5 C-terminal" evidence="17">
    <location>
        <begin position="278"/>
        <end position="402"/>
    </location>
</feature>
<dbReference type="InterPro" id="IPR040168">
    <property type="entry name" value="Not2/3/5"/>
</dbReference>
<dbReference type="Pfam" id="PF04153">
    <property type="entry name" value="NOT2_3_5_C"/>
    <property type="match status" value="1"/>
</dbReference>
<reference evidence="18" key="1">
    <citation type="submission" date="2019-06" db="EMBL/GenBank/DDBJ databases">
        <authorList>
            <consortium name="Wellcome Sanger Institute Data Sharing"/>
        </authorList>
    </citation>
    <scope>NUCLEOTIDE SEQUENCE [LARGE SCALE GENOMIC DNA]</scope>
</reference>
<feature type="compositionally biased region" description="Low complexity" evidence="16">
    <location>
        <begin position="182"/>
        <end position="193"/>
    </location>
</feature>
<evidence type="ECO:0000256" key="1">
    <source>
        <dbReference type="ARBA" id="ARBA00004123"/>
    </source>
</evidence>
<dbReference type="Proteomes" id="UP000472271">
    <property type="component" value="Chromosome 6"/>
</dbReference>
<dbReference type="GO" id="GO:2000036">
    <property type="term" value="P:regulation of stem cell population maintenance"/>
    <property type="evidence" value="ECO:0007669"/>
    <property type="project" value="UniProtKB-ARBA"/>
</dbReference>
<keyword evidence="7" id="KW-0597">Phosphoprotein</keyword>
<accession>A0A672YQG8</accession>
<evidence type="ECO:0000256" key="12">
    <source>
        <dbReference type="ARBA" id="ARBA00023242"/>
    </source>
</evidence>
<reference evidence="18" key="3">
    <citation type="submission" date="2025-09" db="UniProtKB">
        <authorList>
            <consortium name="Ensembl"/>
        </authorList>
    </citation>
    <scope>IDENTIFICATION</scope>
</reference>
<evidence type="ECO:0000256" key="7">
    <source>
        <dbReference type="ARBA" id="ARBA00022553"/>
    </source>
</evidence>
<evidence type="ECO:0000256" key="2">
    <source>
        <dbReference type="ARBA" id="ARBA00004496"/>
    </source>
</evidence>
<feature type="compositionally biased region" description="Polar residues" evidence="16">
    <location>
        <begin position="205"/>
        <end position="214"/>
    </location>
</feature>
<evidence type="ECO:0000256" key="6">
    <source>
        <dbReference type="ARBA" id="ARBA00022491"/>
    </source>
</evidence>
<dbReference type="GO" id="GO:0005634">
    <property type="term" value="C:nucleus"/>
    <property type="evidence" value="ECO:0007669"/>
    <property type="project" value="UniProtKB-SubCell"/>
</dbReference>
<evidence type="ECO:0000256" key="15">
    <source>
        <dbReference type="ARBA" id="ARBA00083550"/>
    </source>
</evidence>
<keyword evidence="9" id="KW-0805">Transcription regulation</keyword>
<evidence type="ECO:0000313" key="18">
    <source>
        <dbReference type="Ensembl" id="ENSSORP00005006823.1"/>
    </source>
</evidence>
<evidence type="ECO:0000256" key="13">
    <source>
        <dbReference type="ARBA" id="ARBA00064045"/>
    </source>
</evidence>
<dbReference type="InterPro" id="IPR038635">
    <property type="entry name" value="CCR4-NOT_su2/3/5_C_sf"/>
</dbReference>
<dbReference type="GO" id="GO:0005829">
    <property type="term" value="C:cytosol"/>
    <property type="evidence" value="ECO:0007669"/>
    <property type="project" value="UniProtKB-ARBA"/>
</dbReference>
<evidence type="ECO:0000313" key="19">
    <source>
        <dbReference type="Proteomes" id="UP000472271"/>
    </source>
</evidence>
<dbReference type="GO" id="GO:0031047">
    <property type="term" value="P:regulatory ncRNA-mediated gene silencing"/>
    <property type="evidence" value="ECO:0007669"/>
    <property type="project" value="UniProtKB-KW"/>
</dbReference>
<evidence type="ECO:0000256" key="5">
    <source>
        <dbReference type="ARBA" id="ARBA00022490"/>
    </source>
</evidence>
<proteinExistence type="inferred from homology"/>
<comment type="similarity">
    <text evidence="3">Belongs to the CNOT2/3/5 family.</text>
</comment>
<name>A0A672YQG8_9TELE</name>
<evidence type="ECO:0000256" key="14">
    <source>
        <dbReference type="ARBA" id="ARBA00071434"/>
    </source>
</evidence>
<keyword evidence="4" id="KW-0217">Developmental protein</keyword>
<dbReference type="Gene3D" id="2.30.30.1020">
    <property type="entry name" value="CCR4-NOT complex subunit 2/3/5, C-terminal domain"/>
    <property type="match status" value="1"/>
</dbReference>
<dbReference type="InterPro" id="IPR007282">
    <property type="entry name" value="NOT2/3/5_C"/>
</dbReference>
<feature type="region of interest" description="Disordered" evidence="16">
    <location>
        <begin position="141"/>
        <end position="215"/>
    </location>
</feature>
<keyword evidence="19" id="KW-1185">Reference proteome</keyword>
<protein>
    <recommendedName>
        <fullName evidence="14">CCR4-NOT transcription complex subunit 2</fullName>
    </recommendedName>
    <alternativeName>
        <fullName evidence="15">CCR4-associated factor 2</fullName>
    </alternativeName>
</protein>
<reference evidence="18" key="2">
    <citation type="submission" date="2025-08" db="UniProtKB">
        <authorList>
            <consortium name="Ensembl"/>
        </authorList>
    </citation>
    <scope>IDENTIFICATION</scope>
</reference>
<evidence type="ECO:0000256" key="11">
    <source>
        <dbReference type="ARBA" id="ARBA00023163"/>
    </source>
</evidence>
<keyword evidence="6" id="KW-0678">Repressor</keyword>
<organism evidence="18 19">
    <name type="scientific">Sphaeramia orbicularis</name>
    <name type="common">orbiculate cardinalfish</name>
    <dbReference type="NCBI Taxonomy" id="375764"/>
    <lineage>
        <taxon>Eukaryota</taxon>
        <taxon>Metazoa</taxon>
        <taxon>Chordata</taxon>
        <taxon>Craniata</taxon>
        <taxon>Vertebrata</taxon>
        <taxon>Euteleostomi</taxon>
        <taxon>Actinopterygii</taxon>
        <taxon>Neopterygii</taxon>
        <taxon>Teleostei</taxon>
        <taxon>Neoteleostei</taxon>
        <taxon>Acanthomorphata</taxon>
        <taxon>Gobiaria</taxon>
        <taxon>Kurtiformes</taxon>
        <taxon>Apogonoidei</taxon>
        <taxon>Apogonidae</taxon>
        <taxon>Apogoninae</taxon>
        <taxon>Sphaeramia</taxon>
    </lineage>
</organism>
<keyword evidence="5" id="KW-0963">Cytoplasm</keyword>
<dbReference type="GO" id="GO:0006355">
    <property type="term" value="P:regulation of DNA-templated transcription"/>
    <property type="evidence" value="ECO:0007669"/>
    <property type="project" value="InterPro"/>
</dbReference>
<dbReference type="GO" id="GO:0006417">
    <property type="term" value="P:regulation of translation"/>
    <property type="evidence" value="ECO:0007669"/>
    <property type="project" value="UniProtKB-KW"/>
</dbReference>
<evidence type="ECO:0000259" key="17">
    <source>
        <dbReference type="Pfam" id="PF04153"/>
    </source>
</evidence>
<dbReference type="PANTHER" id="PTHR23326">
    <property type="entry name" value="CCR4 NOT-RELATED"/>
    <property type="match status" value="1"/>
</dbReference>
<evidence type="ECO:0000256" key="10">
    <source>
        <dbReference type="ARBA" id="ARBA00023158"/>
    </source>
</evidence>
<evidence type="ECO:0000256" key="16">
    <source>
        <dbReference type="SAM" id="MobiDB-lite"/>
    </source>
</evidence>
<comment type="subcellular location">
    <subcellularLocation>
        <location evidence="2">Cytoplasm</location>
    </subcellularLocation>
    <subcellularLocation>
        <location evidence="1">Nucleus</location>
    </subcellularLocation>
</comment>
<evidence type="ECO:0000256" key="9">
    <source>
        <dbReference type="ARBA" id="ARBA00023015"/>
    </source>
</evidence>
<evidence type="ECO:0000256" key="4">
    <source>
        <dbReference type="ARBA" id="ARBA00022473"/>
    </source>
</evidence>
<keyword evidence="8" id="KW-0810">Translation regulation</keyword>
<dbReference type="GO" id="GO:0030015">
    <property type="term" value="C:CCR4-NOT core complex"/>
    <property type="evidence" value="ECO:0007669"/>
    <property type="project" value="InterPro"/>
</dbReference>
<evidence type="ECO:0000256" key="3">
    <source>
        <dbReference type="ARBA" id="ARBA00007682"/>
    </source>
</evidence>
<keyword evidence="11" id="KW-0804">Transcription</keyword>
<comment type="subunit">
    <text evidence="13">Component of the CCR4-NOT complex; distinct complexes seem to exist that differ in the participation of probably mutually exclusive catalytic subunits. In the complex interacts directly with CNOT3. Interacts with NCOR1, NCOR2. HDAC3 and GPS2.</text>
</comment>
<gene>
    <name evidence="18" type="primary">cnot2</name>
</gene>
<keyword evidence="12" id="KW-0539">Nucleus</keyword>
<keyword evidence="10" id="KW-0943">RNA-mediated gene silencing</keyword>
<dbReference type="Ensembl" id="ENSSORT00005007085.1">
    <property type="protein sequence ID" value="ENSSORP00005006823.1"/>
    <property type="gene ID" value="ENSSORG00005002997.1"/>
</dbReference>
<evidence type="ECO:0000256" key="8">
    <source>
        <dbReference type="ARBA" id="ARBA00022845"/>
    </source>
</evidence>
<sequence>MFTFVYGSGHWVVRSEGKAPLLIPSLSVCLSVCLSLQVTKGMFGARKKFVEFVEVVDNDFTDESMYYNQPSMFPHRSDKDVGFIHHFLFELTSEEILSNGSENVTGLDLSDFPALADRSRREGAGNPTPVLSQLSGRAPYVGMVTKPSTDQTPDFSIHNEDFPALPGPNYKDPTLNNDDSKTNLNSTNKNTSNADGPKFPGDKTASAQNNNQKKGIQVLPDGRVTNIPSGMVTDQFGMIGLLTFIRAAETDPGMVQLALGSDLTTLGLNLNSPENLYPKFASPWASSPCRPQDIDFHVPSEYLTNIHIRDKLAAIKLARYGEDLLFYLYYMNGGDLLQLLAAVELFNRDWRYHKEERVWITRAPGMEPTLKTNTYERGTYYFFDCLNWRKVAKEFHLEYDKLEERPHVPTTFNYNPAQQAF</sequence>
<dbReference type="AlphaFoldDB" id="A0A672YQG8"/>
<dbReference type="FunFam" id="2.30.30.1020:FF:000001">
    <property type="entry name" value="Putative CCR4-NOT transcription complex subunit 2"/>
    <property type="match status" value="1"/>
</dbReference>